<keyword evidence="2" id="KW-1185">Reference proteome</keyword>
<comment type="caution">
    <text evidence="1">The sequence shown here is derived from an EMBL/GenBank/DDBJ whole genome shotgun (WGS) entry which is preliminary data.</text>
</comment>
<evidence type="ECO:0000313" key="2">
    <source>
        <dbReference type="Proteomes" id="UP000035021"/>
    </source>
</evidence>
<organism evidence="1 2">
    <name type="scientific">Gordonia paraffinivorans NBRC 108238</name>
    <dbReference type="NCBI Taxonomy" id="1223543"/>
    <lineage>
        <taxon>Bacteria</taxon>
        <taxon>Bacillati</taxon>
        <taxon>Actinomycetota</taxon>
        <taxon>Actinomycetes</taxon>
        <taxon>Mycobacteriales</taxon>
        <taxon>Gordoniaceae</taxon>
        <taxon>Gordonia</taxon>
    </lineage>
</organism>
<name>A0ABQ0IMH0_9ACTN</name>
<proteinExistence type="predicted"/>
<protein>
    <recommendedName>
        <fullName evidence="3">DUF3263 domain-containing protein</fullName>
    </recommendedName>
</protein>
<evidence type="ECO:0008006" key="3">
    <source>
        <dbReference type="Google" id="ProtNLM"/>
    </source>
</evidence>
<evidence type="ECO:0000313" key="1">
    <source>
        <dbReference type="EMBL" id="GAC84699.1"/>
    </source>
</evidence>
<reference evidence="1 2" key="1">
    <citation type="submission" date="2013-02" db="EMBL/GenBank/DDBJ databases">
        <title>Whole genome shotgun sequence of Gordonia paraffinivorans NBRC 108238.</title>
        <authorList>
            <person name="Isaki-Nakamura S."/>
            <person name="Hosoyama A."/>
            <person name="Tsuchikane K."/>
            <person name="Ando Y."/>
            <person name="Baba S."/>
            <person name="Ohji S."/>
            <person name="Hamada M."/>
            <person name="Tamura T."/>
            <person name="Yamazoe A."/>
            <person name="Yamazaki S."/>
            <person name="Fujita N."/>
        </authorList>
    </citation>
    <scope>NUCLEOTIDE SEQUENCE [LARGE SCALE GENOMIC DNA]</scope>
    <source>
        <strain evidence="1 2">NBRC 108238</strain>
    </source>
</reference>
<gene>
    <name evidence="1" type="ORF">GP2_025_00180</name>
</gene>
<dbReference type="EMBL" id="BAOQ01000025">
    <property type="protein sequence ID" value="GAC84699.1"/>
    <property type="molecule type" value="Genomic_DNA"/>
</dbReference>
<accession>A0ABQ0IMH0</accession>
<dbReference type="Proteomes" id="UP000035021">
    <property type="component" value="Unassembled WGS sequence"/>
</dbReference>
<sequence length="90" mass="10341">MVDRRSDDLSPRGTVQTTAPDVQEMIDFAARWKPYCGAADDEIFTTFGVRPRDFYLRVAEALSSARNPLPHTGLRSYCLERARRHRADRL</sequence>